<evidence type="ECO:0000313" key="1">
    <source>
        <dbReference type="EMBL" id="TFK20871.1"/>
    </source>
</evidence>
<dbReference type="AlphaFoldDB" id="A0A5C3KKJ2"/>
<name>A0A5C3KKJ2_COPMA</name>
<accession>A0A5C3KKJ2</accession>
<gene>
    <name evidence="1" type="ORF">FA15DRAFT_558162</name>
</gene>
<organism evidence="1 2">
    <name type="scientific">Coprinopsis marcescibilis</name>
    <name type="common">Agaric fungus</name>
    <name type="synonym">Psathyrella marcescibilis</name>
    <dbReference type="NCBI Taxonomy" id="230819"/>
    <lineage>
        <taxon>Eukaryota</taxon>
        <taxon>Fungi</taxon>
        <taxon>Dikarya</taxon>
        <taxon>Basidiomycota</taxon>
        <taxon>Agaricomycotina</taxon>
        <taxon>Agaricomycetes</taxon>
        <taxon>Agaricomycetidae</taxon>
        <taxon>Agaricales</taxon>
        <taxon>Agaricineae</taxon>
        <taxon>Psathyrellaceae</taxon>
        <taxon>Coprinopsis</taxon>
    </lineage>
</organism>
<feature type="non-terminal residue" evidence="1">
    <location>
        <position position="76"/>
    </location>
</feature>
<reference evidence="1 2" key="1">
    <citation type="journal article" date="2019" name="Nat. Ecol. Evol.">
        <title>Megaphylogeny resolves global patterns of mushroom evolution.</title>
        <authorList>
            <person name="Varga T."/>
            <person name="Krizsan K."/>
            <person name="Foldi C."/>
            <person name="Dima B."/>
            <person name="Sanchez-Garcia M."/>
            <person name="Sanchez-Ramirez S."/>
            <person name="Szollosi G.J."/>
            <person name="Szarkandi J.G."/>
            <person name="Papp V."/>
            <person name="Albert L."/>
            <person name="Andreopoulos W."/>
            <person name="Angelini C."/>
            <person name="Antonin V."/>
            <person name="Barry K.W."/>
            <person name="Bougher N.L."/>
            <person name="Buchanan P."/>
            <person name="Buyck B."/>
            <person name="Bense V."/>
            <person name="Catcheside P."/>
            <person name="Chovatia M."/>
            <person name="Cooper J."/>
            <person name="Damon W."/>
            <person name="Desjardin D."/>
            <person name="Finy P."/>
            <person name="Geml J."/>
            <person name="Haridas S."/>
            <person name="Hughes K."/>
            <person name="Justo A."/>
            <person name="Karasinski D."/>
            <person name="Kautmanova I."/>
            <person name="Kiss B."/>
            <person name="Kocsube S."/>
            <person name="Kotiranta H."/>
            <person name="LaButti K.M."/>
            <person name="Lechner B.E."/>
            <person name="Liimatainen K."/>
            <person name="Lipzen A."/>
            <person name="Lukacs Z."/>
            <person name="Mihaltcheva S."/>
            <person name="Morgado L.N."/>
            <person name="Niskanen T."/>
            <person name="Noordeloos M.E."/>
            <person name="Ohm R.A."/>
            <person name="Ortiz-Santana B."/>
            <person name="Ovrebo C."/>
            <person name="Racz N."/>
            <person name="Riley R."/>
            <person name="Savchenko A."/>
            <person name="Shiryaev A."/>
            <person name="Soop K."/>
            <person name="Spirin V."/>
            <person name="Szebenyi C."/>
            <person name="Tomsovsky M."/>
            <person name="Tulloss R.E."/>
            <person name="Uehling J."/>
            <person name="Grigoriev I.V."/>
            <person name="Vagvolgyi C."/>
            <person name="Papp T."/>
            <person name="Martin F.M."/>
            <person name="Miettinen O."/>
            <person name="Hibbett D.S."/>
            <person name="Nagy L.G."/>
        </authorList>
    </citation>
    <scope>NUCLEOTIDE SEQUENCE [LARGE SCALE GENOMIC DNA]</scope>
    <source>
        <strain evidence="1 2">CBS 121175</strain>
    </source>
</reference>
<dbReference type="OrthoDB" id="3259294at2759"/>
<feature type="non-terminal residue" evidence="1">
    <location>
        <position position="1"/>
    </location>
</feature>
<dbReference type="EMBL" id="ML210285">
    <property type="protein sequence ID" value="TFK20871.1"/>
    <property type="molecule type" value="Genomic_DNA"/>
</dbReference>
<protein>
    <submittedName>
        <fullName evidence="1">Uncharacterized protein</fullName>
    </submittedName>
</protein>
<sequence>FIPSHSQYNTHYIHYNPEKFKFRVPNFIGGLLPRVDQGNRGLYCMAMLTIFKPWRQVGDLINVQQNWESSFNQYSF</sequence>
<dbReference type="STRING" id="230819.A0A5C3KKJ2"/>
<evidence type="ECO:0000313" key="2">
    <source>
        <dbReference type="Proteomes" id="UP000307440"/>
    </source>
</evidence>
<dbReference type="Proteomes" id="UP000307440">
    <property type="component" value="Unassembled WGS sequence"/>
</dbReference>
<keyword evidence="2" id="KW-1185">Reference proteome</keyword>
<proteinExistence type="predicted"/>